<organism evidence="4 5">
    <name type="scientific">Zingiber officinale</name>
    <name type="common">Ginger</name>
    <name type="synonym">Amomum zingiber</name>
    <dbReference type="NCBI Taxonomy" id="94328"/>
    <lineage>
        <taxon>Eukaryota</taxon>
        <taxon>Viridiplantae</taxon>
        <taxon>Streptophyta</taxon>
        <taxon>Embryophyta</taxon>
        <taxon>Tracheophyta</taxon>
        <taxon>Spermatophyta</taxon>
        <taxon>Magnoliopsida</taxon>
        <taxon>Liliopsida</taxon>
        <taxon>Zingiberales</taxon>
        <taxon>Zingiberaceae</taxon>
        <taxon>Zingiber</taxon>
    </lineage>
</organism>
<keyword evidence="5" id="KW-1185">Reference proteome</keyword>
<dbReference type="GO" id="GO:0003743">
    <property type="term" value="F:translation initiation factor activity"/>
    <property type="evidence" value="ECO:0007669"/>
    <property type="project" value="UniProtKB-UniRule"/>
</dbReference>
<dbReference type="InterPro" id="IPR037151">
    <property type="entry name" value="AlkB-like_sf"/>
</dbReference>
<dbReference type="Gene3D" id="2.40.50.140">
    <property type="entry name" value="Nucleic acid-binding proteins"/>
    <property type="match status" value="1"/>
</dbReference>
<dbReference type="AlphaFoldDB" id="A0A8J5I115"/>
<proteinExistence type="inferred from homology"/>
<accession>A0A8J5I115</accession>
<sequence length="187" mass="21365">MHKKVWIAAGDIILAGLLDYQDDKVDIIFKYMPDEARLLKAYGELPENIRLNEGIRGLNEEDEGGADDYIEGDQKVLDGERKKDFQKMEKVHGRLVNILEGLGLHAGVFSPAEQKQIVDCIYAFQKKGRNSELRAEEMDARIKHRNPPGIIRDEQVDPIPPLLNIFGCFAQIKFKLQIFCLMIENKL</sequence>
<evidence type="ECO:0000256" key="2">
    <source>
        <dbReference type="PROSITE-ProRule" id="PRU00181"/>
    </source>
</evidence>
<dbReference type="InterPro" id="IPR001253">
    <property type="entry name" value="TIF_eIF-1A"/>
</dbReference>
<dbReference type="InterPro" id="IPR006196">
    <property type="entry name" value="RNA-binding_domain_S1_IF1"/>
</dbReference>
<dbReference type="InterPro" id="IPR012340">
    <property type="entry name" value="NA-bd_OB-fold"/>
</dbReference>
<dbReference type="Gene3D" id="2.60.120.590">
    <property type="entry name" value="Alpha-ketoglutarate-dependent dioxygenase AlkB-like"/>
    <property type="match status" value="1"/>
</dbReference>
<dbReference type="EMBL" id="JACMSC010000001">
    <property type="protein sequence ID" value="KAG6538527.1"/>
    <property type="molecule type" value="Genomic_DNA"/>
</dbReference>
<evidence type="ECO:0000259" key="3">
    <source>
        <dbReference type="PROSITE" id="PS50832"/>
    </source>
</evidence>
<gene>
    <name evidence="4" type="ORF">ZIOFF_003651</name>
</gene>
<feature type="domain" description="S1-like" evidence="3">
    <location>
        <begin position="1"/>
        <end position="32"/>
    </location>
</feature>
<evidence type="ECO:0000313" key="5">
    <source>
        <dbReference type="Proteomes" id="UP000734854"/>
    </source>
</evidence>
<dbReference type="PANTHER" id="PTHR21668">
    <property type="entry name" value="EIF-1A"/>
    <property type="match status" value="1"/>
</dbReference>
<keyword evidence="2" id="KW-0396">Initiation factor</keyword>
<evidence type="ECO:0000256" key="1">
    <source>
        <dbReference type="ARBA" id="ARBA00007879"/>
    </source>
</evidence>
<dbReference type="SUPFAM" id="SSF50249">
    <property type="entry name" value="Nucleic acid-binding proteins"/>
    <property type="match status" value="1"/>
</dbReference>
<dbReference type="Proteomes" id="UP000734854">
    <property type="component" value="Unassembled WGS sequence"/>
</dbReference>
<evidence type="ECO:0000313" key="4">
    <source>
        <dbReference type="EMBL" id="KAG6538527.1"/>
    </source>
</evidence>
<comment type="caution">
    <text evidence="4">The sequence shown here is derived from an EMBL/GenBank/DDBJ whole genome shotgun (WGS) entry which is preliminary data.</text>
</comment>
<name>A0A8J5I115_ZINOF</name>
<comment type="similarity">
    <text evidence="1">Belongs to the alkB family.</text>
</comment>
<protein>
    <recommendedName>
        <fullName evidence="3">S1-like domain-containing protein</fullName>
    </recommendedName>
</protein>
<keyword evidence="2" id="KW-0648">Protein biosynthesis</keyword>
<dbReference type="SMART" id="SM00652">
    <property type="entry name" value="eIF1a"/>
    <property type="match status" value="1"/>
</dbReference>
<dbReference type="GO" id="GO:0003723">
    <property type="term" value="F:RNA binding"/>
    <property type="evidence" value="ECO:0007669"/>
    <property type="project" value="InterPro"/>
</dbReference>
<dbReference type="PROSITE" id="PS50832">
    <property type="entry name" value="S1_IF1_TYPE"/>
    <property type="match status" value="1"/>
</dbReference>
<reference evidence="4 5" key="1">
    <citation type="submission" date="2020-08" db="EMBL/GenBank/DDBJ databases">
        <title>Plant Genome Project.</title>
        <authorList>
            <person name="Zhang R.-G."/>
        </authorList>
    </citation>
    <scope>NUCLEOTIDE SEQUENCE [LARGE SCALE GENOMIC DNA]</scope>
    <source>
        <tissue evidence="4">Rhizome</tissue>
    </source>
</reference>